<protein>
    <submittedName>
        <fullName evidence="1">Uncharacterized protein</fullName>
    </submittedName>
</protein>
<dbReference type="EMBL" id="QKYT01000248">
    <property type="protein sequence ID" value="RIA88769.1"/>
    <property type="molecule type" value="Genomic_DNA"/>
</dbReference>
<evidence type="ECO:0000313" key="2">
    <source>
        <dbReference type="Proteomes" id="UP000265703"/>
    </source>
</evidence>
<organism evidence="1 2">
    <name type="scientific">Glomus cerebriforme</name>
    <dbReference type="NCBI Taxonomy" id="658196"/>
    <lineage>
        <taxon>Eukaryota</taxon>
        <taxon>Fungi</taxon>
        <taxon>Fungi incertae sedis</taxon>
        <taxon>Mucoromycota</taxon>
        <taxon>Glomeromycotina</taxon>
        <taxon>Glomeromycetes</taxon>
        <taxon>Glomerales</taxon>
        <taxon>Glomeraceae</taxon>
        <taxon>Glomus</taxon>
    </lineage>
</organism>
<proteinExistence type="predicted"/>
<sequence>MTNSPPDNRSPQDWTSNEIIGFLVSDKAFFRLTLDRLIRFFGLEYNSAEGIMDLVEQKNPNLLALSTQIQKLSNTLQTLLSVRIPEVRKTKIIPQGKELHELCKMGVLRVGDELRFIKKYITFGGIVINRRFEVMEVNKNTWASTIKEND</sequence>
<keyword evidence="2" id="KW-1185">Reference proteome</keyword>
<accession>A0A397SV01</accession>
<evidence type="ECO:0000313" key="1">
    <source>
        <dbReference type="EMBL" id="RIA88769.1"/>
    </source>
</evidence>
<reference evidence="1 2" key="1">
    <citation type="submission" date="2018-06" db="EMBL/GenBank/DDBJ databases">
        <title>Comparative genomics reveals the genomic features of Rhizophagus irregularis, R. cerebriforme, R. diaphanum and Gigaspora rosea, and their symbiotic lifestyle signature.</title>
        <authorList>
            <person name="Morin E."/>
            <person name="San Clemente H."/>
            <person name="Chen E.C.H."/>
            <person name="De La Providencia I."/>
            <person name="Hainaut M."/>
            <person name="Kuo A."/>
            <person name="Kohler A."/>
            <person name="Murat C."/>
            <person name="Tang N."/>
            <person name="Roy S."/>
            <person name="Loubradou J."/>
            <person name="Henrissat B."/>
            <person name="Grigoriev I.V."/>
            <person name="Corradi N."/>
            <person name="Roux C."/>
            <person name="Martin F.M."/>
        </authorList>
    </citation>
    <scope>NUCLEOTIDE SEQUENCE [LARGE SCALE GENOMIC DNA]</scope>
    <source>
        <strain evidence="1 2">DAOM 227022</strain>
    </source>
</reference>
<name>A0A397SV01_9GLOM</name>
<dbReference type="OrthoDB" id="2337866at2759"/>
<comment type="caution">
    <text evidence="1">The sequence shown here is derived from an EMBL/GenBank/DDBJ whole genome shotgun (WGS) entry which is preliminary data.</text>
</comment>
<dbReference type="Proteomes" id="UP000265703">
    <property type="component" value="Unassembled WGS sequence"/>
</dbReference>
<gene>
    <name evidence="1" type="ORF">C1645_825860</name>
</gene>
<dbReference type="AlphaFoldDB" id="A0A397SV01"/>